<sequence>MVLDALRHACDSLDYLILKNQSVFNFCAIPLTMAIASLELNPAMFQSNIEIRKATAASFWEPP</sequence>
<evidence type="ECO:0000313" key="1">
    <source>
        <dbReference type="EMBL" id="EDR08379.1"/>
    </source>
</evidence>
<dbReference type="HOGENOM" id="CLU_2886196_0_0_1"/>
<name>B0D9M7_LACBS</name>
<dbReference type="KEGG" id="lbc:LACBIDRAFT_296952"/>
<dbReference type="GO" id="GO:0005789">
    <property type="term" value="C:endoplasmic reticulum membrane"/>
    <property type="evidence" value="ECO:0007669"/>
    <property type="project" value="TreeGrafter"/>
</dbReference>
<dbReference type="InParanoid" id="B0D9M7"/>
<dbReference type="PANTHER" id="PTHR11626:SF2">
    <property type="entry name" value="SQUALENE SYNTHASE"/>
    <property type="match status" value="1"/>
</dbReference>
<dbReference type="AlphaFoldDB" id="B0D9M7"/>
<protein>
    <submittedName>
        <fullName evidence="1">Predicted protein</fullName>
    </submittedName>
</protein>
<dbReference type="STRING" id="486041.B0D9M7"/>
<dbReference type="Gene3D" id="1.10.600.10">
    <property type="entry name" value="Farnesyl Diphosphate Synthase"/>
    <property type="match status" value="1"/>
</dbReference>
<organism evidence="2">
    <name type="scientific">Laccaria bicolor (strain S238N-H82 / ATCC MYA-4686)</name>
    <name type="common">Bicoloured deceiver</name>
    <name type="synonym">Laccaria laccata var. bicolor</name>
    <dbReference type="NCBI Taxonomy" id="486041"/>
    <lineage>
        <taxon>Eukaryota</taxon>
        <taxon>Fungi</taxon>
        <taxon>Dikarya</taxon>
        <taxon>Basidiomycota</taxon>
        <taxon>Agaricomycotina</taxon>
        <taxon>Agaricomycetes</taxon>
        <taxon>Agaricomycetidae</taxon>
        <taxon>Agaricales</taxon>
        <taxon>Agaricineae</taxon>
        <taxon>Hydnangiaceae</taxon>
        <taxon>Laccaria</taxon>
    </lineage>
</organism>
<accession>B0D9M7</accession>
<dbReference type="InterPro" id="IPR044844">
    <property type="entry name" value="Trans_IPPS_euk-type"/>
</dbReference>
<dbReference type="PANTHER" id="PTHR11626">
    <property type="entry name" value="FARNESYL-DIPHOSPHATE FARNESYLTRANSFERASE"/>
    <property type="match status" value="1"/>
</dbReference>
<gene>
    <name evidence="1" type="ORF">LACBIDRAFT_296952</name>
</gene>
<keyword evidence="2" id="KW-1185">Reference proteome</keyword>
<dbReference type="GO" id="GO:0006696">
    <property type="term" value="P:ergosterol biosynthetic process"/>
    <property type="evidence" value="ECO:0007669"/>
    <property type="project" value="TreeGrafter"/>
</dbReference>
<evidence type="ECO:0000313" key="2">
    <source>
        <dbReference type="Proteomes" id="UP000001194"/>
    </source>
</evidence>
<proteinExistence type="predicted"/>
<dbReference type="InterPro" id="IPR008949">
    <property type="entry name" value="Isoprenoid_synthase_dom_sf"/>
</dbReference>
<dbReference type="EMBL" id="DS547101">
    <property type="protein sequence ID" value="EDR08379.1"/>
    <property type="molecule type" value="Genomic_DNA"/>
</dbReference>
<dbReference type="Proteomes" id="UP000001194">
    <property type="component" value="Unassembled WGS sequence"/>
</dbReference>
<reference evidence="1 2" key="1">
    <citation type="journal article" date="2008" name="Nature">
        <title>The genome of Laccaria bicolor provides insights into mycorrhizal symbiosis.</title>
        <authorList>
            <person name="Martin F."/>
            <person name="Aerts A."/>
            <person name="Ahren D."/>
            <person name="Brun A."/>
            <person name="Danchin E.G.J."/>
            <person name="Duchaussoy F."/>
            <person name="Gibon J."/>
            <person name="Kohler A."/>
            <person name="Lindquist E."/>
            <person name="Pereda V."/>
            <person name="Salamov A."/>
            <person name="Shapiro H.J."/>
            <person name="Wuyts J."/>
            <person name="Blaudez D."/>
            <person name="Buee M."/>
            <person name="Brokstein P."/>
            <person name="Canbaeck B."/>
            <person name="Cohen D."/>
            <person name="Courty P.E."/>
            <person name="Coutinho P.M."/>
            <person name="Delaruelle C."/>
            <person name="Detter J.C."/>
            <person name="Deveau A."/>
            <person name="DiFazio S."/>
            <person name="Duplessis S."/>
            <person name="Fraissinet-Tachet L."/>
            <person name="Lucic E."/>
            <person name="Frey-Klett P."/>
            <person name="Fourrey C."/>
            <person name="Feussner I."/>
            <person name="Gay G."/>
            <person name="Grimwood J."/>
            <person name="Hoegger P.J."/>
            <person name="Jain P."/>
            <person name="Kilaru S."/>
            <person name="Labbe J."/>
            <person name="Lin Y.C."/>
            <person name="Legue V."/>
            <person name="Le Tacon F."/>
            <person name="Marmeisse R."/>
            <person name="Melayah D."/>
            <person name="Montanini B."/>
            <person name="Muratet M."/>
            <person name="Nehls U."/>
            <person name="Niculita-Hirzel H."/>
            <person name="Oudot-Le Secq M.P."/>
            <person name="Peter M."/>
            <person name="Quesneville H."/>
            <person name="Rajashekar B."/>
            <person name="Reich M."/>
            <person name="Rouhier N."/>
            <person name="Schmutz J."/>
            <person name="Yin T."/>
            <person name="Chalot M."/>
            <person name="Henrissat B."/>
            <person name="Kuees U."/>
            <person name="Lucas S."/>
            <person name="Van de Peer Y."/>
            <person name="Podila G.K."/>
            <person name="Polle A."/>
            <person name="Pukkila P.J."/>
            <person name="Richardson P.M."/>
            <person name="Rouze P."/>
            <person name="Sanders I.R."/>
            <person name="Stajich J.E."/>
            <person name="Tunlid A."/>
            <person name="Tuskan G."/>
            <person name="Grigoriev I.V."/>
        </authorList>
    </citation>
    <scope>NUCLEOTIDE SEQUENCE [LARGE SCALE GENOMIC DNA]</scope>
    <source>
        <strain evidence="2">S238N-H82 / ATCC MYA-4686</strain>
    </source>
</reference>
<dbReference type="GO" id="GO:0051996">
    <property type="term" value="F:squalene synthase [NAD(P)H] activity"/>
    <property type="evidence" value="ECO:0007669"/>
    <property type="project" value="InterPro"/>
</dbReference>
<dbReference type="GO" id="GO:0045338">
    <property type="term" value="P:farnesyl diphosphate metabolic process"/>
    <property type="evidence" value="ECO:0007669"/>
    <property type="project" value="InterPro"/>
</dbReference>
<dbReference type="RefSeq" id="XP_001880604.1">
    <property type="nucleotide sequence ID" value="XM_001880569.1"/>
</dbReference>
<dbReference type="GeneID" id="6076618"/>
<dbReference type="OrthoDB" id="431150at2759"/>